<keyword evidence="3" id="KW-1185">Reference proteome</keyword>
<reference evidence="2 3" key="1">
    <citation type="journal article" date="2023" name="PLoS ONE">
        <title>Cytospora paraplurivora sp. nov. isolated from orchards with fruit tree decline syndrome in Ontario, Canada.</title>
        <authorList>
            <person name="Ilyukhin E."/>
            <person name="Nguyen H.D.T."/>
            <person name="Castle A.J."/>
            <person name="Ellouze W."/>
        </authorList>
    </citation>
    <scope>NUCLEOTIDE SEQUENCE [LARGE SCALE GENOMIC DNA]</scope>
    <source>
        <strain evidence="2 3">FDS-564</strain>
    </source>
</reference>
<protein>
    <submittedName>
        <fullName evidence="2">Phosphatidylethanolamine N-methyltransferase</fullName>
    </submittedName>
</protein>
<evidence type="ECO:0000313" key="2">
    <source>
        <dbReference type="EMBL" id="KAK7734691.1"/>
    </source>
</evidence>
<accession>A0AAN9U2L5</accession>
<dbReference type="AlphaFoldDB" id="A0AAN9U2L5"/>
<gene>
    <name evidence="2" type="primary">CHO2_1</name>
    <name evidence="2" type="ORF">SLS53_007795</name>
</gene>
<evidence type="ECO:0000313" key="3">
    <source>
        <dbReference type="Proteomes" id="UP001320245"/>
    </source>
</evidence>
<organism evidence="2 3">
    <name type="scientific">Cytospora paraplurivora</name>
    <dbReference type="NCBI Taxonomy" id="2898453"/>
    <lineage>
        <taxon>Eukaryota</taxon>
        <taxon>Fungi</taxon>
        <taxon>Dikarya</taxon>
        <taxon>Ascomycota</taxon>
        <taxon>Pezizomycotina</taxon>
        <taxon>Sordariomycetes</taxon>
        <taxon>Sordariomycetidae</taxon>
        <taxon>Diaporthales</taxon>
        <taxon>Cytosporaceae</taxon>
        <taxon>Cytospora</taxon>
    </lineage>
</organism>
<dbReference type="Proteomes" id="UP001320245">
    <property type="component" value="Unassembled WGS sequence"/>
</dbReference>
<sequence>MAEPASLDITAVQAVVTWIGTDGHKNYLYRQDNDVPFQVTLDIKYDRMQGQSASTGLFRLHVPVHLKASPLEKTPLLLYIRPERVASLLCQHSDEPETSDEISDLDTLVRAKLGPRIVCLKFVLKHHADMVVPAGVSLVPTKQKPHGEQMDLLKDLAHNTSFSVFLKAQDVGSPVLLQDFVDATTDPTRSVRCNADAYNITTLYSGRGGRVLNDIELHAPVSPPSYENVGAPPPMAPLDLEEVAGPSTSSESRKRRRDSGMDEASSGPGVEATCKNIMENILRQARQEDRAFVTNLVTTEIKTLKTEIMAEIQSSKMKLIQYIDGCTDELEYKIHDVEKRLEETDQHIDVQVDDAIISYKVEVEEEKETFKTEMREFVLERLDEVQESAVEDVEERVMDRLNGASVLVEQARLSLE</sequence>
<comment type="caution">
    <text evidence="2">The sequence shown here is derived from an EMBL/GenBank/DDBJ whole genome shotgun (WGS) entry which is preliminary data.</text>
</comment>
<feature type="region of interest" description="Disordered" evidence="1">
    <location>
        <begin position="223"/>
        <end position="272"/>
    </location>
</feature>
<dbReference type="EMBL" id="JAJSPL020000042">
    <property type="protein sequence ID" value="KAK7734691.1"/>
    <property type="molecule type" value="Genomic_DNA"/>
</dbReference>
<proteinExistence type="predicted"/>
<evidence type="ECO:0000256" key="1">
    <source>
        <dbReference type="SAM" id="MobiDB-lite"/>
    </source>
</evidence>
<name>A0AAN9U2L5_9PEZI</name>